<keyword evidence="5 7" id="KW-0378">Hydrolase</keyword>
<dbReference type="CDD" id="cd17872">
    <property type="entry name" value="GPN3"/>
    <property type="match status" value="1"/>
</dbReference>
<evidence type="ECO:0000256" key="1">
    <source>
        <dbReference type="ARBA" id="ARBA00002411"/>
    </source>
</evidence>
<sequence length="279" mass="31800">MRYGQLVMGPAGSGKSTYCSAVVQHAAEQGKVIDVVNLDPAAEYFDYEPLADVRELIHVDDAMEDETLRFGPNGGLVFCMEYLLENSDWLREQLGETEDDYVLFDCPGQIELYTHMDTVRRLVQHLRNWNFNLCAVFLVDSQFMIDGAKFLSGTMAALSVMVNLELPHVNVLSKLDLLSKSARKRLDEFLDPDPEHLLSDDTDIWSLKYRKLSEAIGRLIEDYSLVRFCPLNIKNHENLSDLLLTIDNIIQYGEDADVKTRDFDEGDDDDETNDVQQSF</sequence>
<dbReference type="GO" id="GO:0005525">
    <property type="term" value="F:GTP binding"/>
    <property type="evidence" value="ECO:0007669"/>
    <property type="project" value="UniProtKB-KW"/>
</dbReference>
<dbReference type="GO" id="GO:0003924">
    <property type="term" value="F:GTPase activity"/>
    <property type="evidence" value="ECO:0007669"/>
    <property type="project" value="TreeGrafter"/>
</dbReference>
<gene>
    <name evidence="9" type="primary">GPN-loop GTPase 3</name>
</gene>
<evidence type="ECO:0000256" key="8">
    <source>
        <dbReference type="SAM" id="MobiDB-lite"/>
    </source>
</evidence>
<dbReference type="Gene3D" id="3.40.50.300">
    <property type="entry name" value="P-loop containing nucleotide triphosphate hydrolases"/>
    <property type="match status" value="1"/>
</dbReference>
<evidence type="ECO:0000256" key="4">
    <source>
        <dbReference type="ARBA" id="ARBA00022741"/>
    </source>
</evidence>
<evidence type="ECO:0000256" key="5">
    <source>
        <dbReference type="ARBA" id="ARBA00022801"/>
    </source>
</evidence>
<dbReference type="PANTHER" id="PTHR21231">
    <property type="entry name" value="XPA-BINDING PROTEIN 1-RELATED"/>
    <property type="match status" value="1"/>
</dbReference>
<feature type="compositionally biased region" description="Acidic residues" evidence="8">
    <location>
        <begin position="264"/>
        <end position="273"/>
    </location>
</feature>
<keyword evidence="4 7" id="KW-0547">Nucleotide-binding</keyword>
<comment type="similarity">
    <text evidence="2 7">Belongs to the GPN-loop GTPase family.</text>
</comment>
<dbReference type="InterPro" id="IPR004130">
    <property type="entry name" value="Gpn"/>
</dbReference>
<name>A0A4Q8KK01_GERBU</name>
<protein>
    <recommendedName>
        <fullName evidence="3 7">GPN-loop GTPase 3</fullName>
    </recommendedName>
</protein>
<dbReference type="AlphaFoldDB" id="A0A4Q8KK01"/>
<comment type="subunit">
    <text evidence="7">Binds to RNA polymerase II (RNAPII).</text>
</comment>
<dbReference type="InterPro" id="IPR030228">
    <property type="entry name" value="Gpn3"/>
</dbReference>
<dbReference type="SUPFAM" id="SSF52540">
    <property type="entry name" value="P-loop containing nucleoside triphosphate hydrolases"/>
    <property type="match status" value="1"/>
</dbReference>
<proteinExistence type="evidence at transcript level"/>
<evidence type="ECO:0000256" key="7">
    <source>
        <dbReference type="RuleBase" id="RU365059"/>
    </source>
</evidence>
<evidence type="ECO:0000256" key="3">
    <source>
        <dbReference type="ARBA" id="ARBA00014587"/>
    </source>
</evidence>
<dbReference type="FunFam" id="3.40.50.300:FF:000616">
    <property type="entry name" value="GPN-loop GTPase 3"/>
    <property type="match status" value="1"/>
</dbReference>
<evidence type="ECO:0000256" key="6">
    <source>
        <dbReference type="ARBA" id="ARBA00023134"/>
    </source>
</evidence>
<organism evidence="9">
    <name type="scientific">Gerris buenoi</name>
    <name type="common">Blue-winged water strider</name>
    <dbReference type="NCBI Taxonomy" id="56086"/>
    <lineage>
        <taxon>Eukaryota</taxon>
        <taxon>Metazoa</taxon>
        <taxon>Ecdysozoa</taxon>
        <taxon>Arthropoda</taxon>
        <taxon>Hexapoda</taxon>
        <taxon>Insecta</taxon>
        <taxon>Pterygota</taxon>
        <taxon>Neoptera</taxon>
        <taxon>Paraneoptera</taxon>
        <taxon>Hemiptera</taxon>
        <taxon>Heteroptera</taxon>
        <taxon>Gerromorpha</taxon>
        <taxon>Gerroidea</taxon>
        <taxon>Gerridae</taxon>
        <taxon>Gerrinae</taxon>
        <taxon>Gerris</taxon>
    </lineage>
</organism>
<evidence type="ECO:0000313" key="9">
    <source>
        <dbReference type="EMBL" id="SYW24533.1"/>
    </source>
</evidence>
<accession>A0A4Q8KK01</accession>
<dbReference type="InterPro" id="IPR027417">
    <property type="entry name" value="P-loop_NTPase"/>
</dbReference>
<comment type="function">
    <text evidence="7">Small GTPase required for proper nuclear import of RNA polymerase II and III (RNAPII and RNAPIII). May act at an RNAP assembly step prior to nuclear import.</text>
</comment>
<dbReference type="EMBL" id="LS992068">
    <property type="protein sequence ID" value="SYW24533.1"/>
    <property type="molecule type" value="mRNA"/>
</dbReference>
<evidence type="ECO:0000256" key="2">
    <source>
        <dbReference type="ARBA" id="ARBA00005290"/>
    </source>
</evidence>
<feature type="region of interest" description="Disordered" evidence="8">
    <location>
        <begin position="260"/>
        <end position="279"/>
    </location>
</feature>
<reference evidence="9" key="1">
    <citation type="submission" date="2018-08" db="EMBL/GenBank/DDBJ databases">
        <authorList>
            <person name="Finet C."/>
        </authorList>
    </citation>
    <scope>NUCLEOTIDE SEQUENCE</scope>
    <source>
        <tissue evidence="9">Embryos and adults</tissue>
    </source>
</reference>
<dbReference type="PANTHER" id="PTHR21231:SF7">
    <property type="entry name" value="GPN-LOOP GTPASE 3"/>
    <property type="match status" value="1"/>
</dbReference>
<dbReference type="Pfam" id="PF03029">
    <property type="entry name" value="ATP_bind_1"/>
    <property type="match status" value="1"/>
</dbReference>
<comment type="function">
    <text evidence="1">Small GTPase required for proper localization of RNA polymerase II (RNAPII). May act at an RNAP assembly step prior to nuclear import.</text>
</comment>
<keyword evidence="6 7" id="KW-0342">GTP-binding</keyword>